<feature type="transmembrane region" description="Helical" evidence="1">
    <location>
        <begin position="232"/>
        <end position="249"/>
    </location>
</feature>
<feature type="transmembrane region" description="Helical" evidence="1">
    <location>
        <begin position="199"/>
        <end position="220"/>
    </location>
</feature>
<feature type="transmembrane region" description="Helical" evidence="1">
    <location>
        <begin position="86"/>
        <end position="107"/>
    </location>
</feature>
<dbReference type="Pfam" id="PF10129">
    <property type="entry name" value="OpgC_C"/>
    <property type="match status" value="1"/>
</dbReference>
<feature type="transmembrane region" description="Helical" evidence="1">
    <location>
        <begin position="43"/>
        <end position="65"/>
    </location>
</feature>
<evidence type="ECO:0000256" key="1">
    <source>
        <dbReference type="SAM" id="Phobius"/>
    </source>
</evidence>
<dbReference type="AlphaFoldDB" id="A0A1J5S7T0"/>
<keyword evidence="1" id="KW-0812">Transmembrane</keyword>
<feature type="transmembrane region" description="Helical" evidence="1">
    <location>
        <begin position="147"/>
        <end position="165"/>
    </location>
</feature>
<dbReference type="PANTHER" id="PTHR38592:SF3">
    <property type="entry name" value="BLL4819 PROTEIN"/>
    <property type="match status" value="1"/>
</dbReference>
<proteinExistence type="predicted"/>
<keyword evidence="1" id="KW-0472">Membrane</keyword>
<feature type="transmembrane region" description="Helical" evidence="1">
    <location>
        <begin position="278"/>
        <end position="297"/>
    </location>
</feature>
<feature type="transmembrane region" description="Helical" evidence="1">
    <location>
        <begin position="347"/>
        <end position="367"/>
    </location>
</feature>
<reference evidence="2" key="1">
    <citation type="submission" date="2016-10" db="EMBL/GenBank/DDBJ databases">
        <title>Sequence of Gallionella enrichment culture.</title>
        <authorList>
            <person name="Poehlein A."/>
            <person name="Muehling M."/>
            <person name="Daniel R."/>
        </authorList>
    </citation>
    <scope>NUCLEOTIDE SEQUENCE</scope>
</reference>
<evidence type="ECO:0000313" key="2">
    <source>
        <dbReference type="EMBL" id="OIR00301.1"/>
    </source>
</evidence>
<feature type="transmembrane region" description="Helical" evidence="1">
    <location>
        <begin position="318"/>
        <end position="341"/>
    </location>
</feature>
<organism evidence="2">
    <name type="scientific">mine drainage metagenome</name>
    <dbReference type="NCBI Taxonomy" id="410659"/>
    <lineage>
        <taxon>unclassified sequences</taxon>
        <taxon>metagenomes</taxon>
        <taxon>ecological metagenomes</taxon>
    </lineage>
</organism>
<gene>
    <name evidence="2" type="ORF">GALL_175530</name>
</gene>
<feature type="transmembrane region" description="Helical" evidence="1">
    <location>
        <begin position="12"/>
        <end position="31"/>
    </location>
</feature>
<dbReference type="InterPro" id="IPR014550">
    <property type="entry name" value="UCP028704_OpgC"/>
</dbReference>
<name>A0A1J5S7T0_9ZZZZ</name>
<dbReference type="PANTHER" id="PTHR38592">
    <property type="entry name" value="BLL4819 PROTEIN"/>
    <property type="match status" value="1"/>
</dbReference>
<accession>A0A1J5S7T0</accession>
<keyword evidence="1" id="KW-1133">Transmembrane helix</keyword>
<dbReference type="PIRSF" id="PIRSF028704">
    <property type="entry name" value="UPC028704"/>
    <property type="match status" value="1"/>
</dbReference>
<feature type="transmembrane region" description="Helical" evidence="1">
    <location>
        <begin position="172"/>
        <end position="193"/>
    </location>
</feature>
<comment type="caution">
    <text evidence="2">The sequence shown here is derived from an EMBL/GenBank/DDBJ whole genome shotgun (WGS) entry which is preliminary data.</text>
</comment>
<protein>
    <submittedName>
        <fullName evidence="2">OpgC protein</fullName>
    </submittedName>
</protein>
<dbReference type="EMBL" id="MLJW01000096">
    <property type="protein sequence ID" value="OIR00301.1"/>
    <property type="molecule type" value="Genomic_DNA"/>
</dbReference>
<sequence length="381" mass="42741">MTAPAASPRRRDLRLDFFRGLALFMIFLDHIPNNVMNHFTVRAIGFSDAAEIFIFISGYVAAMVYGRAMMRHGFLVATAQVFRRVWQLYVAHLTLFMIYMAEVSYALSRLDNPLFRDDLRVGDFLTEPHIAIVKALTLQFQPKFLDILPLYILLLLIFPLVLLALRRHAVLALVPSFLLYLFMQIGEFAFPAYPAGQVWFFNPLAWQFLFVIGAVCGHAAAQGRRVVPGGRLPLLLAAGFALLCTLVHLDWELHAVWPRIPDMLGGLLWPYLSKTNLAPLRLLNFLALAVMVARLLPPHATVLTRIGSRLVIVCGQNSLYVFCLGILLAVLCSMLQMTFNLPVAAQILYSLAGLALMLGLALLLMWYGRTMQKPAQGEPKT</sequence>